<feature type="region of interest" description="Disordered" evidence="7">
    <location>
        <begin position="320"/>
        <end position="343"/>
    </location>
</feature>
<gene>
    <name evidence="9" type="ORF">TrCOL_g4270</name>
</gene>
<name>A0A9W7G8H7_9STRA</name>
<accession>A0A9W7G8H7</accession>
<dbReference type="PANTHER" id="PTHR10242">
    <property type="entry name" value="8-OXOGUANINE DNA GLYCOSYLASE"/>
    <property type="match status" value="1"/>
</dbReference>
<dbReference type="AlphaFoldDB" id="A0A9W7G8H7"/>
<protein>
    <recommendedName>
        <fullName evidence="8">8-oxoguanine DNA glycosylase N-terminal domain-containing protein</fullName>
    </recommendedName>
</protein>
<keyword evidence="10" id="KW-1185">Reference proteome</keyword>
<dbReference type="EMBL" id="BRYA01000114">
    <property type="protein sequence ID" value="GMI39916.1"/>
    <property type="molecule type" value="Genomic_DNA"/>
</dbReference>
<dbReference type="Gene3D" id="1.10.1670.10">
    <property type="entry name" value="Helix-hairpin-Helix base-excision DNA repair enzymes (C-terminal)"/>
    <property type="match status" value="1"/>
</dbReference>
<keyword evidence="4" id="KW-0456">Lyase</keyword>
<feature type="domain" description="8-oxoguanine DNA glycosylase N-terminal" evidence="8">
    <location>
        <begin position="2"/>
        <end position="48"/>
    </location>
</feature>
<dbReference type="PANTHER" id="PTHR10242:SF2">
    <property type="entry name" value="N-GLYCOSYLASE_DNA LYASE"/>
    <property type="match status" value="1"/>
</dbReference>
<organism evidence="9 10">
    <name type="scientific">Triparma columacea</name>
    <dbReference type="NCBI Taxonomy" id="722753"/>
    <lineage>
        <taxon>Eukaryota</taxon>
        <taxon>Sar</taxon>
        <taxon>Stramenopiles</taxon>
        <taxon>Ochrophyta</taxon>
        <taxon>Bolidophyceae</taxon>
        <taxon>Parmales</taxon>
        <taxon>Triparmaceae</taxon>
        <taxon>Triparma</taxon>
    </lineage>
</organism>
<evidence type="ECO:0000256" key="1">
    <source>
        <dbReference type="ARBA" id="ARBA00022763"/>
    </source>
</evidence>
<keyword evidence="2" id="KW-0378">Hydrolase</keyword>
<evidence type="ECO:0000256" key="3">
    <source>
        <dbReference type="ARBA" id="ARBA00023204"/>
    </source>
</evidence>
<dbReference type="GO" id="GO:0034039">
    <property type="term" value="F:8-oxo-7,8-dihydroguanine DNA N-glycosylase activity"/>
    <property type="evidence" value="ECO:0007669"/>
    <property type="project" value="TreeGrafter"/>
</dbReference>
<comment type="caution">
    <text evidence="9">The sequence shown here is derived from an EMBL/GenBank/DDBJ whole genome shotgun (WGS) entry which is preliminary data.</text>
</comment>
<evidence type="ECO:0000256" key="2">
    <source>
        <dbReference type="ARBA" id="ARBA00022801"/>
    </source>
</evidence>
<dbReference type="GO" id="GO:0005634">
    <property type="term" value="C:nucleus"/>
    <property type="evidence" value="ECO:0007669"/>
    <property type="project" value="TreeGrafter"/>
</dbReference>
<dbReference type="InterPro" id="IPR011257">
    <property type="entry name" value="DNA_glycosylase"/>
</dbReference>
<keyword evidence="6" id="KW-0326">Glycosidase</keyword>
<dbReference type="GO" id="GO:0016829">
    <property type="term" value="F:lyase activity"/>
    <property type="evidence" value="ECO:0007669"/>
    <property type="project" value="UniProtKB-KW"/>
</dbReference>
<evidence type="ECO:0000256" key="4">
    <source>
        <dbReference type="ARBA" id="ARBA00023239"/>
    </source>
</evidence>
<dbReference type="InterPro" id="IPR012904">
    <property type="entry name" value="OGG_N"/>
</dbReference>
<feature type="region of interest" description="Disordered" evidence="7">
    <location>
        <begin position="157"/>
        <end position="208"/>
    </location>
</feature>
<evidence type="ECO:0000256" key="6">
    <source>
        <dbReference type="ARBA" id="ARBA00023295"/>
    </source>
</evidence>
<reference evidence="10" key="1">
    <citation type="journal article" date="2023" name="Commun. Biol.">
        <title>Genome analysis of Parmales, the sister group of diatoms, reveals the evolutionary specialization of diatoms from phago-mixotrophs to photoautotrophs.</title>
        <authorList>
            <person name="Ban H."/>
            <person name="Sato S."/>
            <person name="Yoshikawa S."/>
            <person name="Yamada K."/>
            <person name="Nakamura Y."/>
            <person name="Ichinomiya M."/>
            <person name="Sato N."/>
            <person name="Blanc-Mathieu R."/>
            <person name="Endo H."/>
            <person name="Kuwata A."/>
            <person name="Ogata H."/>
        </authorList>
    </citation>
    <scope>NUCLEOTIDE SEQUENCE [LARGE SCALE GENOMIC DNA]</scope>
</reference>
<proteinExistence type="predicted"/>
<keyword evidence="3" id="KW-0234">DNA repair</keyword>
<sequence length="343" mass="37991">MSSYFNLQVSLKDLYKSWRTSAPDVFTEQMAENMKGVRVLNQDKWETLLCYLASSNNNIPRIHKLMEDLRFAYGAPLLTIPKPGGEGEWRWHAYPTLEELGNKLKRGEDGKEEKLRSIGFGYRDKFYVKTCEILMMGEGCPLGSDLRPTIECLREMRRKGKKGRKKKTKKKGTEEGKGEEEVAETSGKEGSGGEGLREVEASEESSSSDLVPATVIEVSLGLMNLHGVGQKVADCVSLFGLSCHDAVPCDTHVFQMAARWDQGLAEMQRKAKEGGKAVAVTRAVHEKVGTVFREKFPGGYAGWAQTVLFCLELPSFKEANANTPEKKGERGGEAEETRAKAGV</sequence>
<dbReference type="GO" id="GO:0006289">
    <property type="term" value="P:nucleotide-excision repair"/>
    <property type="evidence" value="ECO:0007669"/>
    <property type="project" value="InterPro"/>
</dbReference>
<dbReference type="SUPFAM" id="SSF48150">
    <property type="entry name" value="DNA-glycosylase"/>
    <property type="match status" value="1"/>
</dbReference>
<feature type="compositionally biased region" description="Basic and acidic residues" evidence="7">
    <location>
        <begin position="171"/>
        <end position="180"/>
    </location>
</feature>
<keyword evidence="5" id="KW-0511">Multifunctional enzyme</keyword>
<feature type="compositionally biased region" description="Basic and acidic residues" evidence="7">
    <location>
        <begin position="324"/>
        <end position="343"/>
    </location>
</feature>
<dbReference type="Pfam" id="PF07934">
    <property type="entry name" value="OGG_N"/>
    <property type="match status" value="1"/>
</dbReference>
<evidence type="ECO:0000313" key="9">
    <source>
        <dbReference type="EMBL" id="GMI39916.1"/>
    </source>
</evidence>
<dbReference type="Proteomes" id="UP001165065">
    <property type="component" value="Unassembled WGS sequence"/>
</dbReference>
<dbReference type="GO" id="GO:0006285">
    <property type="term" value="P:base-excision repair, AP site formation"/>
    <property type="evidence" value="ECO:0007669"/>
    <property type="project" value="TreeGrafter"/>
</dbReference>
<dbReference type="InterPro" id="IPR052054">
    <property type="entry name" value="Oxidative_DNA_repair_enzyme"/>
</dbReference>
<dbReference type="OrthoDB" id="238681at2759"/>
<evidence type="ECO:0000313" key="10">
    <source>
        <dbReference type="Proteomes" id="UP001165065"/>
    </source>
</evidence>
<evidence type="ECO:0000259" key="8">
    <source>
        <dbReference type="Pfam" id="PF07934"/>
    </source>
</evidence>
<feature type="compositionally biased region" description="Basic residues" evidence="7">
    <location>
        <begin position="157"/>
        <end position="170"/>
    </location>
</feature>
<dbReference type="Gene3D" id="1.10.340.30">
    <property type="entry name" value="Hypothetical protein, domain 2"/>
    <property type="match status" value="1"/>
</dbReference>
<evidence type="ECO:0000256" key="5">
    <source>
        <dbReference type="ARBA" id="ARBA00023268"/>
    </source>
</evidence>
<evidence type="ECO:0000256" key="7">
    <source>
        <dbReference type="SAM" id="MobiDB-lite"/>
    </source>
</evidence>
<dbReference type="InterPro" id="IPR023170">
    <property type="entry name" value="HhH_base_excis_C"/>
</dbReference>
<keyword evidence="1" id="KW-0227">DNA damage</keyword>
<dbReference type="GO" id="GO:0003684">
    <property type="term" value="F:damaged DNA binding"/>
    <property type="evidence" value="ECO:0007669"/>
    <property type="project" value="InterPro"/>
</dbReference>